<protein>
    <recommendedName>
        <fullName evidence="2 4">peptidylprolyl isomerase</fullName>
        <ecNumber evidence="2 4">5.2.1.8</ecNumber>
    </recommendedName>
</protein>
<dbReference type="Proteomes" id="UP000183209">
    <property type="component" value="Unassembled WGS sequence"/>
</dbReference>
<evidence type="ECO:0000256" key="5">
    <source>
        <dbReference type="SAM" id="MobiDB-lite"/>
    </source>
</evidence>
<feature type="region of interest" description="Disordered" evidence="5">
    <location>
        <begin position="294"/>
        <end position="320"/>
    </location>
</feature>
<name>A0A1I6RU01_9FLAO</name>
<proteinExistence type="predicted"/>
<evidence type="ECO:0000259" key="6">
    <source>
        <dbReference type="PROSITE" id="PS50059"/>
    </source>
</evidence>
<keyword evidence="4" id="KW-0413">Isomerase</keyword>
<dbReference type="EC" id="5.2.1.8" evidence="2 4"/>
<dbReference type="InterPro" id="IPR001179">
    <property type="entry name" value="PPIase_FKBP_dom"/>
</dbReference>
<accession>A0A1I6RU01</accession>
<evidence type="ECO:0000256" key="1">
    <source>
        <dbReference type="ARBA" id="ARBA00000971"/>
    </source>
</evidence>
<evidence type="ECO:0000256" key="3">
    <source>
        <dbReference type="ARBA" id="ARBA00023110"/>
    </source>
</evidence>
<dbReference type="PROSITE" id="PS50059">
    <property type="entry name" value="FKBP_PPIASE"/>
    <property type="match status" value="1"/>
</dbReference>
<dbReference type="AlphaFoldDB" id="A0A1I6RU01"/>
<dbReference type="RefSeq" id="WP_038265735.1">
    <property type="nucleotide sequence ID" value="NZ_FPAG01000003.1"/>
</dbReference>
<dbReference type="SUPFAM" id="SSF54534">
    <property type="entry name" value="FKBP-like"/>
    <property type="match status" value="1"/>
</dbReference>
<evidence type="ECO:0000256" key="4">
    <source>
        <dbReference type="PROSITE-ProRule" id="PRU00277"/>
    </source>
</evidence>
<reference evidence="7 8" key="1">
    <citation type="submission" date="2016-10" db="EMBL/GenBank/DDBJ databases">
        <authorList>
            <person name="de Groot N.N."/>
        </authorList>
    </citation>
    <scope>NUCLEOTIDE SEQUENCE [LARGE SCALE GENOMIC DNA]</scope>
    <source>
        <strain evidence="7 8">CGMCC 1.6114</strain>
    </source>
</reference>
<sequence>MKIRKLSALLILTTIFISCNKDDDGGETTVDLRDPQEVSEENDAEIVAFLETHFYNYEEFENPPADFDYKIVIDTIAGDNAGKTPMIDQVEVQSLEHAPDPDEAAVTHKLYTLTARQGVIDETLTVADSALVRYEGNLLSGDVFDSREVPTWQNLPSLVRGYYTGVVKLKRGTGFVENSDGSVTFNNDYGVGLIIMPSGLAYFGAARSGIPSYSPIIFKIDMLGMRLEVDHDQDGIPSYLEDLNNNQYLFDDNTDLAWELKNGYSVNNGVANFVDTDDDADGTLTKNEYDIKNNVTGEFEPDGIPDDTDGDGIPDYLDND</sequence>
<evidence type="ECO:0000313" key="7">
    <source>
        <dbReference type="EMBL" id="SFS68199.1"/>
    </source>
</evidence>
<keyword evidence="3 4" id="KW-0697">Rotamase</keyword>
<gene>
    <name evidence="7" type="ORF">SAMN04487906_1333</name>
</gene>
<feature type="compositionally biased region" description="Acidic residues" evidence="5">
    <location>
        <begin position="299"/>
        <end position="320"/>
    </location>
</feature>
<dbReference type="InterPro" id="IPR046357">
    <property type="entry name" value="PPIase_dom_sf"/>
</dbReference>
<organism evidence="7 8">
    <name type="scientific">Zhouia amylolytica</name>
    <dbReference type="NCBI Taxonomy" id="376730"/>
    <lineage>
        <taxon>Bacteria</taxon>
        <taxon>Pseudomonadati</taxon>
        <taxon>Bacteroidota</taxon>
        <taxon>Flavobacteriia</taxon>
        <taxon>Flavobacteriales</taxon>
        <taxon>Flavobacteriaceae</taxon>
        <taxon>Zhouia</taxon>
    </lineage>
</organism>
<feature type="domain" description="PPIase FKBP-type" evidence="6">
    <location>
        <begin position="127"/>
        <end position="226"/>
    </location>
</feature>
<comment type="catalytic activity">
    <reaction evidence="1 4">
        <text>[protein]-peptidylproline (omega=180) = [protein]-peptidylproline (omega=0)</text>
        <dbReference type="Rhea" id="RHEA:16237"/>
        <dbReference type="Rhea" id="RHEA-COMP:10747"/>
        <dbReference type="Rhea" id="RHEA-COMP:10748"/>
        <dbReference type="ChEBI" id="CHEBI:83833"/>
        <dbReference type="ChEBI" id="CHEBI:83834"/>
        <dbReference type="EC" id="5.2.1.8"/>
    </reaction>
</comment>
<evidence type="ECO:0000313" key="8">
    <source>
        <dbReference type="Proteomes" id="UP000183209"/>
    </source>
</evidence>
<dbReference type="OrthoDB" id="1424215at2"/>
<dbReference type="Gene3D" id="3.10.50.40">
    <property type="match status" value="1"/>
</dbReference>
<evidence type="ECO:0000256" key="2">
    <source>
        <dbReference type="ARBA" id="ARBA00013194"/>
    </source>
</evidence>
<dbReference type="PROSITE" id="PS51257">
    <property type="entry name" value="PROKAR_LIPOPROTEIN"/>
    <property type="match status" value="1"/>
</dbReference>
<dbReference type="GO" id="GO:0003755">
    <property type="term" value="F:peptidyl-prolyl cis-trans isomerase activity"/>
    <property type="evidence" value="ECO:0007669"/>
    <property type="project" value="UniProtKB-KW"/>
</dbReference>
<dbReference type="EMBL" id="FPAG01000003">
    <property type="protein sequence ID" value="SFS68199.1"/>
    <property type="molecule type" value="Genomic_DNA"/>
</dbReference>